<evidence type="ECO:0000313" key="1">
    <source>
        <dbReference type="EMBL" id="KAI5665219.1"/>
    </source>
</evidence>
<sequence>MKHIVMFLASDTESLLTLFGHNVDFLAPVERSGSFARASSEYLVNLGTAGKGGSPAPAPKILIKGGDLPVYNPGIDVLKKENSGKSSSSGEKAIHLIPLLLGACFLVLWLFSEPVSVDGLQKL</sequence>
<accession>A0ACC0AYL1</accession>
<proteinExistence type="predicted"/>
<dbReference type="EMBL" id="CM044705">
    <property type="protein sequence ID" value="KAI5665219.1"/>
    <property type="molecule type" value="Genomic_DNA"/>
</dbReference>
<name>A0ACC0AYL1_CATRO</name>
<reference evidence="2" key="1">
    <citation type="journal article" date="2023" name="Nat. Plants">
        <title>Single-cell RNA sequencing provides a high-resolution roadmap for understanding the multicellular compartmentation of specialized metabolism.</title>
        <authorList>
            <person name="Sun S."/>
            <person name="Shen X."/>
            <person name="Li Y."/>
            <person name="Li Y."/>
            <person name="Wang S."/>
            <person name="Li R."/>
            <person name="Zhang H."/>
            <person name="Shen G."/>
            <person name="Guo B."/>
            <person name="Wei J."/>
            <person name="Xu J."/>
            <person name="St-Pierre B."/>
            <person name="Chen S."/>
            <person name="Sun C."/>
        </authorList>
    </citation>
    <scope>NUCLEOTIDE SEQUENCE [LARGE SCALE GENOMIC DNA]</scope>
</reference>
<dbReference type="Proteomes" id="UP001060085">
    <property type="component" value="Linkage Group LG05"/>
</dbReference>
<gene>
    <name evidence="1" type="ORF">M9H77_24542</name>
</gene>
<comment type="caution">
    <text evidence="1">The sequence shown here is derived from an EMBL/GenBank/DDBJ whole genome shotgun (WGS) entry which is preliminary data.</text>
</comment>
<protein>
    <submittedName>
        <fullName evidence="1">Uncharacterized protein</fullName>
    </submittedName>
</protein>
<evidence type="ECO:0000313" key="2">
    <source>
        <dbReference type="Proteomes" id="UP001060085"/>
    </source>
</evidence>
<keyword evidence="2" id="KW-1185">Reference proteome</keyword>
<organism evidence="1 2">
    <name type="scientific">Catharanthus roseus</name>
    <name type="common">Madagascar periwinkle</name>
    <name type="synonym">Vinca rosea</name>
    <dbReference type="NCBI Taxonomy" id="4058"/>
    <lineage>
        <taxon>Eukaryota</taxon>
        <taxon>Viridiplantae</taxon>
        <taxon>Streptophyta</taxon>
        <taxon>Embryophyta</taxon>
        <taxon>Tracheophyta</taxon>
        <taxon>Spermatophyta</taxon>
        <taxon>Magnoliopsida</taxon>
        <taxon>eudicotyledons</taxon>
        <taxon>Gunneridae</taxon>
        <taxon>Pentapetalae</taxon>
        <taxon>asterids</taxon>
        <taxon>lamiids</taxon>
        <taxon>Gentianales</taxon>
        <taxon>Apocynaceae</taxon>
        <taxon>Rauvolfioideae</taxon>
        <taxon>Vinceae</taxon>
        <taxon>Catharanthinae</taxon>
        <taxon>Catharanthus</taxon>
    </lineage>
</organism>